<proteinExistence type="predicted"/>
<name>A0ABV1HE02_9FIRM</name>
<dbReference type="RefSeq" id="WP_177962740.1">
    <property type="nucleotide sequence ID" value="NZ_JBBMEX010000008.1"/>
</dbReference>
<evidence type="ECO:0000313" key="2">
    <source>
        <dbReference type="Proteomes" id="UP001454489"/>
    </source>
</evidence>
<accession>A0ABV1HE02</accession>
<keyword evidence="1" id="KW-0804">Transcription</keyword>
<sequence length="69" mass="8587">MKIYICPECGQFREASRRKEVICYRCENEVQMQPIKLSMEEYFNMTKEEREEYSKSWLYIHECLHKKKN</sequence>
<protein>
    <submittedName>
        <fullName evidence="1">DNA-directed RNA polymerase subunit M</fullName>
    </submittedName>
</protein>
<dbReference type="EMBL" id="JBBMEX010000008">
    <property type="protein sequence ID" value="MEQ2557940.1"/>
    <property type="molecule type" value="Genomic_DNA"/>
</dbReference>
<keyword evidence="1" id="KW-0240">DNA-directed RNA polymerase</keyword>
<dbReference type="Proteomes" id="UP001454489">
    <property type="component" value="Unassembled WGS sequence"/>
</dbReference>
<gene>
    <name evidence="1" type="ORF">WMO43_08670</name>
</gene>
<evidence type="ECO:0000313" key="1">
    <source>
        <dbReference type="EMBL" id="MEQ2557940.1"/>
    </source>
</evidence>
<comment type="caution">
    <text evidence="1">The sequence shown here is derived from an EMBL/GenBank/DDBJ whole genome shotgun (WGS) entry which is preliminary data.</text>
</comment>
<keyword evidence="2" id="KW-1185">Reference proteome</keyword>
<dbReference type="GO" id="GO:0000428">
    <property type="term" value="C:DNA-directed RNA polymerase complex"/>
    <property type="evidence" value="ECO:0007669"/>
    <property type="project" value="UniProtKB-KW"/>
</dbReference>
<reference evidence="1 2" key="1">
    <citation type="submission" date="2024-03" db="EMBL/GenBank/DDBJ databases">
        <title>Human intestinal bacterial collection.</title>
        <authorList>
            <person name="Pauvert C."/>
            <person name="Hitch T.C.A."/>
            <person name="Clavel T."/>
        </authorList>
    </citation>
    <scope>NUCLEOTIDE SEQUENCE [LARGE SCALE GENOMIC DNA]</scope>
    <source>
        <strain evidence="1 2">CLA-AA-H185</strain>
    </source>
</reference>
<organism evidence="1 2">
    <name type="scientific">Maccoyibacter intestinihominis</name>
    <dbReference type="NCBI Taxonomy" id="3133499"/>
    <lineage>
        <taxon>Bacteria</taxon>
        <taxon>Bacillati</taxon>
        <taxon>Bacillota</taxon>
        <taxon>Clostridia</taxon>
        <taxon>Lachnospirales</taxon>
        <taxon>Lachnospiraceae</taxon>
        <taxon>Maccoyibacter</taxon>
    </lineage>
</organism>